<dbReference type="InterPro" id="IPR023578">
    <property type="entry name" value="Ras_GEF_dom_sf"/>
</dbReference>
<proteinExistence type="predicted"/>
<evidence type="ECO:0000313" key="3">
    <source>
        <dbReference type="EMBL" id="GAB1225409.1"/>
    </source>
</evidence>
<dbReference type="Proteomes" id="UP001628156">
    <property type="component" value="Unassembled WGS sequence"/>
</dbReference>
<feature type="region of interest" description="Disordered" evidence="1">
    <location>
        <begin position="1"/>
        <end position="21"/>
    </location>
</feature>
<dbReference type="InterPro" id="IPR001895">
    <property type="entry name" value="RASGEF_cat_dom"/>
</dbReference>
<dbReference type="InterPro" id="IPR036964">
    <property type="entry name" value="RASGEF_cat_dom_sf"/>
</dbReference>
<gene>
    <name evidence="3" type="ORF">ENUP19_0252G0045</name>
</gene>
<protein>
    <recommendedName>
        <fullName evidence="2">Ras-GEF domain-containing protein</fullName>
    </recommendedName>
</protein>
<dbReference type="EMBL" id="BAAFRS010000252">
    <property type="protein sequence ID" value="GAB1225409.1"/>
    <property type="molecule type" value="Genomic_DNA"/>
</dbReference>
<reference evidence="3 4" key="1">
    <citation type="journal article" date="2019" name="PLoS Negl. Trop. Dis.">
        <title>Whole genome sequencing of Entamoeba nuttalli reveals mammalian host-related molecular signatures and a novel octapeptide-repeat surface protein.</title>
        <authorList>
            <person name="Tanaka M."/>
            <person name="Makiuchi T."/>
            <person name="Komiyama T."/>
            <person name="Shiina T."/>
            <person name="Osaki K."/>
            <person name="Tachibana H."/>
        </authorList>
    </citation>
    <scope>NUCLEOTIDE SEQUENCE [LARGE SCALE GENOMIC DNA]</scope>
    <source>
        <strain evidence="3 4">P19-061405</strain>
    </source>
</reference>
<evidence type="ECO:0000259" key="2">
    <source>
        <dbReference type="Pfam" id="PF00617"/>
    </source>
</evidence>
<organism evidence="3 4">
    <name type="scientific">Entamoeba nuttalli</name>
    <dbReference type="NCBI Taxonomy" id="412467"/>
    <lineage>
        <taxon>Eukaryota</taxon>
        <taxon>Amoebozoa</taxon>
        <taxon>Evosea</taxon>
        <taxon>Archamoebae</taxon>
        <taxon>Mastigamoebida</taxon>
        <taxon>Entamoebidae</taxon>
        <taxon>Entamoeba</taxon>
    </lineage>
</organism>
<sequence length="603" mass="70340">MTTLKQQITRNPFQKTTPKSIVPPLHTNLSVAQSLPCLGSLSSPIHSPYRSKSSRSSHQTLRTITSSNQENPQTPLITTPDQHTNCSLRKIPSKLSKVCRLFYNDDKRKKQSTCTDSEIFQIWKDILIDIKNDGTSKKWRQTWKNNNLVLFEDFIINDLKFIREYVWCLPRVKREVLACLVNCVKLGYIDDSLFQYYLLNNQNFKEASSFIQTLLDNSEYIFDSNGDPCYNEDGFIIQISPKKFFLVCLHEILGSDDLITFFTESYPFFSDSLTILRWCFEYHKKIKKDFLNQSVNTENSMELMRLEKLILGVLSKKESLDEEIASEVKHYFCTGMYSNSFTVSVIEILNNKVIGETKKVSPITPSLKEEKKQKKSKSSDERRTEYIENINEVQDVNRENLFTIHPLIVAQQLIFFDSSMFNVIQPIQFYNCNSCCINKYISKLTGVKCLIQKHTTSLETFSFFLEVAKFCIALNDFNMGYIILEELLFLTKTNKDLSQLLSHEVEQQLTNSFALFSPVKRYDTYKNAIYSLLSTESFIPCIFILEKQLKKLNKKPLIENNLLNIVSIKEHYQLIQLFIYALQNPYQLEQNVSFQFFFHSMFN</sequence>
<accession>A0ABQ0DRD1</accession>
<feature type="compositionally biased region" description="Low complexity" evidence="1">
    <location>
        <begin position="47"/>
        <end position="57"/>
    </location>
</feature>
<feature type="domain" description="Ras-GEF" evidence="2">
    <location>
        <begin position="409"/>
        <end position="564"/>
    </location>
</feature>
<dbReference type="Pfam" id="PF00617">
    <property type="entry name" value="RasGEF"/>
    <property type="match status" value="1"/>
</dbReference>
<evidence type="ECO:0000256" key="1">
    <source>
        <dbReference type="SAM" id="MobiDB-lite"/>
    </source>
</evidence>
<dbReference type="Gene3D" id="1.10.840.10">
    <property type="entry name" value="Ras guanine-nucleotide exchange factors catalytic domain"/>
    <property type="match status" value="1"/>
</dbReference>
<feature type="compositionally biased region" description="Polar residues" evidence="1">
    <location>
        <begin position="1"/>
        <end position="19"/>
    </location>
</feature>
<keyword evidence="4" id="KW-1185">Reference proteome</keyword>
<name>A0ABQ0DRD1_9EUKA</name>
<comment type="caution">
    <text evidence="3">The sequence shown here is derived from an EMBL/GenBank/DDBJ whole genome shotgun (WGS) entry which is preliminary data.</text>
</comment>
<evidence type="ECO:0000313" key="4">
    <source>
        <dbReference type="Proteomes" id="UP001628156"/>
    </source>
</evidence>
<feature type="region of interest" description="Disordered" evidence="1">
    <location>
        <begin position="45"/>
        <end position="81"/>
    </location>
</feature>
<dbReference type="SUPFAM" id="SSF48366">
    <property type="entry name" value="Ras GEF"/>
    <property type="match status" value="1"/>
</dbReference>
<feature type="compositionally biased region" description="Polar residues" evidence="1">
    <location>
        <begin position="58"/>
        <end position="81"/>
    </location>
</feature>